<evidence type="ECO:0000313" key="6">
    <source>
        <dbReference type="EMBL" id="BAS67730.1"/>
    </source>
</evidence>
<dbReference type="OrthoDB" id="9786771at2"/>
<dbReference type="GO" id="GO:0042254">
    <property type="term" value="P:ribosome biogenesis"/>
    <property type="evidence" value="ECO:0007669"/>
    <property type="project" value="UniProtKB-KW"/>
</dbReference>
<evidence type="ECO:0000256" key="1">
    <source>
        <dbReference type="ARBA" id="ARBA00002868"/>
    </source>
</evidence>
<dbReference type="PANTHER" id="PTHR38099">
    <property type="entry name" value="LARGE RIBOSOMAL RNA SUBUNIT ACCUMULATION PROTEIN YCED"/>
    <property type="match status" value="1"/>
</dbReference>
<dbReference type="Proteomes" id="UP000067399">
    <property type="component" value="Chromosome"/>
</dbReference>
<organism evidence="6 7">
    <name type="scientific">endosymbiont of Bathymodiolus septemdierum str. Myojin knoll</name>
    <dbReference type="NCBI Taxonomy" id="1303921"/>
    <lineage>
        <taxon>Bacteria</taxon>
        <taxon>Pseudomonadati</taxon>
        <taxon>Pseudomonadota</taxon>
        <taxon>Gammaproteobacteria</taxon>
        <taxon>sulfur-oxidizing symbionts</taxon>
    </lineage>
</organism>
<sequence>MKQGIPEIIKLFKFASKGLIFSQQYQVRDFPRISKLTSKQDSAVDVELSFALEGRIPCVKGKVKLDLALTCQRCLDEVNVHLEPKFKLAFLHNEQQGEGLSESFETILNSEEEFSTIEFITDEVLISVPMTPMHEHECVSYQDDTPLIEEKRKSPFAILKQLKTKE</sequence>
<comment type="function">
    <text evidence="1">Plays a role in synthesis, processing and/or stability of 23S rRNA.</text>
</comment>
<dbReference type="EMBL" id="AP013042">
    <property type="protein sequence ID" value="BAS67730.1"/>
    <property type="molecule type" value="Genomic_DNA"/>
</dbReference>
<reference evidence="6 7" key="2">
    <citation type="journal article" date="2016" name="ISME J.">
        <title>Heterogeneous composition of key metabolic gene clusters in a vent mussel symbiont population.</title>
        <authorList>
            <person name="Ikuta T."/>
            <person name="Takaki Y."/>
            <person name="Nagai Y."/>
            <person name="Shimamura S."/>
            <person name="Tsuda M."/>
            <person name="Kawagucci S."/>
            <person name="Aoki Y."/>
            <person name="Inoue K."/>
            <person name="Teruya M."/>
            <person name="Satou K."/>
            <person name="Teruya K."/>
            <person name="Shimoji M."/>
            <person name="Tamotsu H."/>
            <person name="Hirano T."/>
            <person name="Maruyama T."/>
            <person name="Yoshida T."/>
        </authorList>
    </citation>
    <scope>NUCLEOTIDE SEQUENCE [LARGE SCALE GENOMIC DNA]</scope>
    <source>
        <strain evidence="6 7">Myojin Knoll</strain>
    </source>
</reference>
<dbReference type="RefSeq" id="WP_066044277.1">
    <property type="nucleotide sequence ID" value="NZ_AP013042.1"/>
</dbReference>
<comment type="similarity">
    <text evidence="2">Belongs to the DUF177 domain family.</text>
</comment>
<proteinExistence type="inferred from homology"/>
<protein>
    <recommendedName>
        <fullName evidence="3">Large ribosomal RNA subunit accumulation protein YceD</fullName>
    </recommendedName>
    <alternativeName>
        <fullName evidence="5">23S rRNA accumulation protein YceD</fullName>
    </alternativeName>
</protein>
<reference evidence="6 7" key="1">
    <citation type="journal article" date="2000" name="Mar. Ecol. Prog. Ser.">
        <title>Phylogenetic characterization of endosymbionts in three hydrothermal vent mussels: influence on host distributions.</title>
        <authorList>
            <person name="Fujiwara Y."/>
            <person name="Takai K."/>
            <person name="Uematsu K."/>
            <person name="Tsuchida S."/>
            <person name="Hunt J.C."/>
            <person name="Hashimoto J."/>
        </authorList>
    </citation>
    <scope>NUCLEOTIDE SEQUENCE [LARGE SCALE GENOMIC DNA]</scope>
    <source>
        <strain evidence="6 7">Myojin Knoll</strain>
    </source>
</reference>
<dbReference type="AlphaFoldDB" id="A0A0P0URJ2"/>
<evidence type="ECO:0000256" key="4">
    <source>
        <dbReference type="ARBA" id="ARBA00022517"/>
    </source>
</evidence>
<evidence type="ECO:0000256" key="2">
    <source>
        <dbReference type="ARBA" id="ARBA00010740"/>
    </source>
</evidence>
<keyword evidence="7" id="KW-1185">Reference proteome</keyword>
<dbReference type="GO" id="GO:0005829">
    <property type="term" value="C:cytosol"/>
    <property type="evidence" value="ECO:0007669"/>
    <property type="project" value="TreeGrafter"/>
</dbReference>
<evidence type="ECO:0000256" key="3">
    <source>
        <dbReference type="ARBA" id="ARBA00015716"/>
    </source>
</evidence>
<name>A0A0P0URJ2_9GAMM</name>
<dbReference type="InterPro" id="IPR039255">
    <property type="entry name" value="YceD_bac"/>
</dbReference>
<dbReference type="PANTHER" id="PTHR38099:SF1">
    <property type="entry name" value="LARGE RIBOSOMAL RNA SUBUNIT ACCUMULATION PROTEIN YCED"/>
    <property type="match status" value="1"/>
</dbReference>
<dbReference type="InterPro" id="IPR003772">
    <property type="entry name" value="YceD"/>
</dbReference>
<gene>
    <name evidence="6" type="ORF">BSEPE_0736</name>
</gene>
<dbReference type="STRING" id="1303921.BSEPE_0736"/>
<dbReference type="Pfam" id="PF02620">
    <property type="entry name" value="YceD"/>
    <property type="match status" value="1"/>
</dbReference>
<dbReference type="KEGG" id="ebh:BSEPE_0736"/>
<evidence type="ECO:0000313" key="7">
    <source>
        <dbReference type="Proteomes" id="UP000067399"/>
    </source>
</evidence>
<keyword evidence="4" id="KW-0690">Ribosome biogenesis</keyword>
<evidence type="ECO:0000256" key="5">
    <source>
        <dbReference type="ARBA" id="ARBA00031841"/>
    </source>
</evidence>
<accession>A0A0P0URJ2</accession>